<feature type="domain" description="SS18 N-terminal" evidence="3">
    <location>
        <begin position="16"/>
        <end position="70"/>
    </location>
</feature>
<evidence type="ECO:0000313" key="5">
    <source>
        <dbReference type="Proteomes" id="UP001497522"/>
    </source>
</evidence>
<dbReference type="InterPro" id="IPR007726">
    <property type="entry name" value="SS18_N"/>
</dbReference>
<feature type="compositionally biased region" description="Polar residues" evidence="2">
    <location>
        <begin position="208"/>
        <end position="217"/>
    </location>
</feature>
<feature type="compositionally biased region" description="Low complexity" evidence="2">
    <location>
        <begin position="85"/>
        <end position="101"/>
    </location>
</feature>
<dbReference type="EMBL" id="OZ023714">
    <property type="protein sequence ID" value="CAK9862772.1"/>
    <property type="molecule type" value="Genomic_DNA"/>
</dbReference>
<feature type="region of interest" description="Disordered" evidence="2">
    <location>
        <begin position="75"/>
        <end position="102"/>
    </location>
</feature>
<organism evidence="4 5">
    <name type="scientific">Sphagnum jensenii</name>
    <dbReference type="NCBI Taxonomy" id="128206"/>
    <lineage>
        <taxon>Eukaryota</taxon>
        <taxon>Viridiplantae</taxon>
        <taxon>Streptophyta</taxon>
        <taxon>Embryophyta</taxon>
        <taxon>Bryophyta</taxon>
        <taxon>Sphagnophytina</taxon>
        <taxon>Sphagnopsida</taxon>
        <taxon>Sphagnales</taxon>
        <taxon>Sphagnaceae</taxon>
        <taxon>Sphagnum</taxon>
    </lineage>
</organism>
<evidence type="ECO:0000313" key="4">
    <source>
        <dbReference type="EMBL" id="CAK9862772.1"/>
    </source>
</evidence>
<sequence>MQQQQQMAAYAAGTTITTELIQKYLDENKQLILAILDNQNLGQLNECATYQAKLQQNLMYLAAIADAQPQAVQSSPRAAPVPSMQPAQQYLQQQQQQQHQQLMMNQRTPIPQYLQQSQQVSPHLSQHSYHNQQGMVSGAGAGMHLMSGDGSTRAGNGPQSMGGSSEYGNNPSGSRNGNQTMSSAEGGVAGSSPLGHPGRDGGSVHGGDTSSEVSYLQGSEEDAQ</sequence>
<evidence type="ECO:0000256" key="2">
    <source>
        <dbReference type="SAM" id="MobiDB-lite"/>
    </source>
</evidence>
<evidence type="ECO:0000256" key="1">
    <source>
        <dbReference type="ARBA" id="ARBA00007945"/>
    </source>
</evidence>
<protein>
    <recommendedName>
        <fullName evidence="3">SS18 N-terminal domain-containing protein</fullName>
    </recommendedName>
</protein>
<reference evidence="4" key="1">
    <citation type="submission" date="2024-03" db="EMBL/GenBank/DDBJ databases">
        <authorList>
            <consortium name="ELIXIR-Norway"/>
            <consortium name="Elixir Norway"/>
        </authorList>
    </citation>
    <scope>NUCLEOTIDE SEQUENCE</scope>
</reference>
<comment type="similarity">
    <text evidence="1">Belongs to the SS18 family.</text>
</comment>
<feature type="region of interest" description="Disordered" evidence="2">
    <location>
        <begin position="133"/>
        <end position="224"/>
    </location>
</feature>
<dbReference type="Proteomes" id="UP001497522">
    <property type="component" value="Chromosome 13"/>
</dbReference>
<proteinExistence type="inferred from homology"/>
<keyword evidence="5" id="KW-1185">Reference proteome</keyword>
<evidence type="ECO:0000259" key="3">
    <source>
        <dbReference type="Pfam" id="PF05030"/>
    </source>
</evidence>
<dbReference type="Pfam" id="PF05030">
    <property type="entry name" value="SSXT"/>
    <property type="match status" value="1"/>
</dbReference>
<name>A0ABP1AK40_9BRYO</name>
<gene>
    <name evidence="4" type="ORF">CSSPJE1EN2_LOCUS5767</name>
</gene>
<accession>A0ABP1AK40</accession>
<feature type="compositionally biased region" description="Polar residues" evidence="2">
    <location>
        <begin position="149"/>
        <end position="183"/>
    </location>
</feature>